<organism evidence="2 3">
    <name type="scientific">Candidatus Magasanikbacteria bacterium GW2011_GWA2_50_22</name>
    <dbReference type="NCBI Taxonomy" id="1619043"/>
    <lineage>
        <taxon>Bacteria</taxon>
        <taxon>Candidatus Magasanikiibacteriota</taxon>
    </lineage>
</organism>
<feature type="chain" id="PRO_5002541360" evidence="1">
    <location>
        <begin position="24"/>
        <end position="332"/>
    </location>
</feature>
<evidence type="ECO:0000313" key="3">
    <source>
        <dbReference type="Proteomes" id="UP000033982"/>
    </source>
</evidence>
<proteinExistence type="predicted"/>
<dbReference type="Proteomes" id="UP000033982">
    <property type="component" value="Unassembled WGS sequence"/>
</dbReference>
<accession>A0A0G1ZD91</accession>
<reference evidence="2 3" key="1">
    <citation type="journal article" date="2015" name="Nature">
        <title>rRNA introns, odd ribosomes, and small enigmatic genomes across a large radiation of phyla.</title>
        <authorList>
            <person name="Brown C.T."/>
            <person name="Hug L.A."/>
            <person name="Thomas B.C."/>
            <person name="Sharon I."/>
            <person name="Castelle C.J."/>
            <person name="Singh A."/>
            <person name="Wilkins M.J."/>
            <person name="Williams K.H."/>
            <person name="Banfield J.F."/>
        </authorList>
    </citation>
    <scope>NUCLEOTIDE SEQUENCE [LARGE SCALE GENOMIC DNA]</scope>
</reference>
<dbReference type="AlphaFoldDB" id="A0A0G1ZD91"/>
<keyword evidence="1" id="KW-0732">Signal</keyword>
<sequence length="332" mass="36551">MPGITKSLFSVLLLIATVPPAGAWWDPGYVTDISTTNLYGIPAALKKEDPSLDKFALIATRRISGNRTVVLVGTGGSPWVSGPFGLFLVAPPSGKLIRKIATVTSIDPRNAMPDIKTAGPGYVTIVHEDVDSGGELARRKYFFNGPSTATAMSQSYKPVRINAITRFKSDIYFTGQQGENGVIIRLGLKNDKPAAGDWEIIRNISGEKLSPITFLKIERDGLRMYTPSETYAFDGKAWSRTKGADARYFRPVKDPCSSISTDEIFKDFTLYEKCDKERHTQGDAALVGYEGRCETENPGKYAWLHNSYTGILERHALSASLIDISKTPLRRF</sequence>
<feature type="signal peptide" evidence="1">
    <location>
        <begin position="1"/>
        <end position="23"/>
    </location>
</feature>
<comment type="caution">
    <text evidence="2">The sequence shown here is derived from an EMBL/GenBank/DDBJ whole genome shotgun (WGS) entry which is preliminary data.</text>
</comment>
<feature type="non-terminal residue" evidence="2">
    <location>
        <position position="332"/>
    </location>
</feature>
<name>A0A0G1ZD91_9BACT</name>
<gene>
    <name evidence="2" type="ORF">UY58_C0010G0001</name>
</gene>
<evidence type="ECO:0000256" key="1">
    <source>
        <dbReference type="SAM" id="SignalP"/>
    </source>
</evidence>
<dbReference type="EMBL" id="LCQN01000010">
    <property type="protein sequence ID" value="KKW17139.1"/>
    <property type="molecule type" value="Genomic_DNA"/>
</dbReference>
<evidence type="ECO:0000313" key="2">
    <source>
        <dbReference type="EMBL" id="KKW17139.1"/>
    </source>
</evidence>
<protein>
    <submittedName>
        <fullName evidence="2">Uncharacterized protein</fullName>
    </submittedName>
</protein>